<accession>A0A644WTG1</accession>
<proteinExistence type="predicted"/>
<name>A0A644WTG1_9ZZZZ</name>
<sequence length="74" mass="8470">MKVTKKVSIDVYPDFGKLKKLKHLMVTDFTHSCRSALSATKEIEIYKGVVNLKRRTLVKTNGAGWSIWLAYAQR</sequence>
<organism evidence="1">
    <name type="scientific">bioreactor metagenome</name>
    <dbReference type="NCBI Taxonomy" id="1076179"/>
    <lineage>
        <taxon>unclassified sequences</taxon>
        <taxon>metagenomes</taxon>
        <taxon>ecological metagenomes</taxon>
    </lineage>
</organism>
<dbReference type="AlphaFoldDB" id="A0A644WTG1"/>
<protein>
    <submittedName>
        <fullName evidence="1">Uncharacterized protein</fullName>
    </submittedName>
</protein>
<gene>
    <name evidence="1" type="ORF">SDC9_53313</name>
</gene>
<dbReference type="EMBL" id="VSSQ01001289">
    <property type="protein sequence ID" value="MPM07009.1"/>
    <property type="molecule type" value="Genomic_DNA"/>
</dbReference>
<reference evidence="1" key="1">
    <citation type="submission" date="2019-08" db="EMBL/GenBank/DDBJ databases">
        <authorList>
            <person name="Kucharzyk K."/>
            <person name="Murdoch R.W."/>
            <person name="Higgins S."/>
            <person name="Loffler F."/>
        </authorList>
    </citation>
    <scope>NUCLEOTIDE SEQUENCE</scope>
</reference>
<comment type="caution">
    <text evidence="1">The sequence shown here is derived from an EMBL/GenBank/DDBJ whole genome shotgun (WGS) entry which is preliminary data.</text>
</comment>
<evidence type="ECO:0000313" key="1">
    <source>
        <dbReference type="EMBL" id="MPM07009.1"/>
    </source>
</evidence>